<reference evidence="2 3" key="1">
    <citation type="journal article" date="2009" name="Nature">
        <title>Evolution of pathogenicity and sexual reproduction in eight Candida genomes.</title>
        <authorList>
            <person name="Butler G."/>
            <person name="Rasmussen M.D."/>
            <person name="Lin M.F."/>
            <person name="Santos M.A."/>
            <person name="Sakthikumar S."/>
            <person name="Munro C.A."/>
            <person name="Rheinbay E."/>
            <person name="Grabherr M."/>
            <person name="Forche A."/>
            <person name="Reedy J.L."/>
            <person name="Agrafioti I."/>
            <person name="Arnaud M.B."/>
            <person name="Bates S."/>
            <person name="Brown A.J."/>
            <person name="Brunke S."/>
            <person name="Costanzo M.C."/>
            <person name="Fitzpatrick D.A."/>
            <person name="de Groot P.W."/>
            <person name="Harris D."/>
            <person name="Hoyer L.L."/>
            <person name="Hube B."/>
            <person name="Klis F.M."/>
            <person name="Kodira C."/>
            <person name="Lennard N."/>
            <person name="Logue M.E."/>
            <person name="Martin R."/>
            <person name="Neiman A.M."/>
            <person name="Nikolaou E."/>
            <person name="Quail M.A."/>
            <person name="Quinn J."/>
            <person name="Santos M.C."/>
            <person name="Schmitzberger F.F."/>
            <person name="Sherlock G."/>
            <person name="Shah P."/>
            <person name="Silverstein K.A."/>
            <person name="Skrzypek M.S."/>
            <person name="Soll D."/>
            <person name="Staggs R."/>
            <person name="Stansfield I."/>
            <person name="Stumpf M.P."/>
            <person name="Sudbery P.E."/>
            <person name="Srikantha T."/>
            <person name="Zeng Q."/>
            <person name="Berman J."/>
            <person name="Berriman M."/>
            <person name="Heitman J."/>
            <person name="Gow N.A."/>
            <person name="Lorenz M.C."/>
            <person name="Birren B.W."/>
            <person name="Kellis M."/>
            <person name="Cuomo C.A."/>
        </authorList>
    </citation>
    <scope>NUCLEOTIDE SEQUENCE [LARGE SCALE GENOMIC DNA]</scope>
    <source>
        <strain evidence="3">ATCC 11503 / BCRC 21390 / CBS 2605 / JCM 1781 / NBRC 1676 / NRRL YB-4239</strain>
    </source>
</reference>
<dbReference type="STRING" id="379508.A5DYA1"/>
<evidence type="ECO:0000313" key="3">
    <source>
        <dbReference type="Proteomes" id="UP000001996"/>
    </source>
</evidence>
<dbReference type="SUPFAM" id="SSF56672">
    <property type="entry name" value="DNA/RNA polymerases"/>
    <property type="match status" value="1"/>
</dbReference>
<keyword evidence="3" id="KW-1185">Reference proteome</keyword>
<protein>
    <recommendedName>
        <fullName evidence="1">Reverse transcriptase Ty1/copia-type domain-containing protein</fullName>
    </recommendedName>
</protein>
<dbReference type="EMBL" id="CH981526">
    <property type="protein sequence ID" value="EDK44159.1"/>
    <property type="molecule type" value="Genomic_DNA"/>
</dbReference>
<dbReference type="Proteomes" id="UP000001996">
    <property type="component" value="Unassembled WGS sequence"/>
</dbReference>
<dbReference type="VEuPathDB" id="FungiDB:LELG_02338"/>
<accession>A5DYA1</accession>
<dbReference type="OrthoDB" id="4069911at2759"/>
<evidence type="ECO:0000259" key="1">
    <source>
        <dbReference type="Pfam" id="PF07727"/>
    </source>
</evidence>
<dbReference type="HOGENOM" id="CLU_001650_10_0_1"/>
<sequence>MDVTTAFLNATLDEEIYMQQPEGYEISKGSDLVCKLNKSLYGLKQAPLAWNQRVDKVLRNLGFIRNRAENCLYFKEDDHSMLIVALYVDDILIAGTTDESVTILKKNLLMEFKMKDLGKVSKFLGLNIKQSDDFKIELTLRDYIETMVKEYNMKECKPERTPSMVNQDLTLDEKNHKLLTDISNYRSLVGKLLFAANTVRFDISHIVGVLSRYLKEPKELHWKAAKRVLRYLKGTENFWNYLPI</sequence>
<dbReference type="OMA" id="FEMIDIG"/>
<dbReference type="PANTHER" id="PTHR11439:SF483">
    <property type="entry name" value="PEPTIDE SYNTHASE GLIP-LIKE, PUTATIVE (AFU_ORTHOLOGUE AFUA_3G12920)-RELATED"/>
    <property type="match status" value="1"/>
</dbReference>
<name>A5DYA1_LODEL</name>
<dbReference type="Pfam" id="PF07727">
    <property type="entry name" value="RVT_2"/>
    <property type="match status" value="1"/>
</dbReference>
<dbReference type="AlphaFoldDB" id="A5DYA1"/>
<dbReference type="PANTHER" id="PTHR11439">
    <property type="entry name" value="GAG-POL-RELATED RETROTRANSPOSON"/>
    <property type="match status" value="1"/>
</dbReference>
<gene>
    <name evidence="2" type="ORF">LELG_02338</name>
</gene>
<dbReference type="InterPro" id="IPR043502">
    <property type="entry name" value="DNA/RNA_pol_sf"/>
</dbReference>
<dbReference type="InParanoid" id="A5DYA1"/>
<organism evidence="2 3">
    <name type="scientific">Lodderomyces elongisporus (strain ATCC 11503 / CBS 2605 / JCM 1781 / NBRC 1676 / NRRL YB-4239)</name>
    <name type="common">Yeast</name>
    <name type="synonym">Saccharomyces elongisporus</name>
    <dbReference type="NCBI Taxonomy" id="379508"/>
    <lineage>
        <taxon>Eukaryota</taxon>
        <taxon>Fungi</taxon>
        <taxon>Dikarya</taxon>
        <taxon>Ascomycota</taxon>
        <taxon>Saccharomycotina</taxon>
        <taxon>Pichiomycetes</taxon>
        <taxon>Debaryomycetaceae</taxon>
        <taxon>Candida/Lodderomyces clade</taxon>
        <taxon>Lodderomyces</taxon>
    </lineage>
</organism>
<proteinExistence type="predicted"/>
<dbReference type="InterPro" id="IPR013103">
    <property type="entry name" value="RVT_2"/>
</dbReference>
<feature type="domain" description="Reverse transcriptase Ty1/copia-type" evidence="1">
    <location>
        <begin position="1"/>
        <end position="163"/>
    </location>
</feature>
<evidence type="ECO:0000313" key="2">
    <source>
        <dbReference type="EMBL" id="EDK44159.1"/>
    </source>
</evidence>
<dbReference type="eggNOG" id="KOG0017">
    <property type="taxonomic scope" value="Eukaryota"/>
</dbReference>